<accession>A0A6M3J434</accession>
<evidence type="ECO:0000313" key="2">
    <source>
        <dbReference type="EMBL" id="QJA64258.1"/>
    </source>
</evidence>
<reference evidence="2" key="1">
    <citation type="submission" date="2020-03" db="EMBL/GenBank/DDBJ databases">
        <title>The deep terrestrial virosphere.</title>
        <authorList>
            <person name="Holmfeldt K."/>
            <person name="Nilsson E."/>
            <person name="Simone D."/>
            <person name="Lopez-Fernandez M."/>
            <person name="Wu X."/>
            <person name="de Brujin I."/>
            <person name="Lundin D."/>
            <person name="Andersson A."/>
            <person name="Bertilsson S."/>
            <person name="Dopson M."/>
        </authorList>
    </citation>
    <scope>NUCLEOTIDE SEQUENCE</scope>
    <source>
        <strain evidence="3">MM415A00385</strain>
        <strain evidence="2">MM415B00526</strain>
    </source>
</reference>
<name>A0A6M3J434_9ZZZZ</name>
<evidence type="ECO:0000256" key="1">
    <source>
        <dbReference type="SAM" id="MobiDB-lite"/>
    </source>
</evidence>
<feature type="compositionally biased region" description="Low complexity" evidence="1">
    <location>
        <begin position="1604"/>
        <end position="1616"/>
    </location>
</feature>
<gene>
    <name evidence="3" type="ORF">MM415A00385_0031</name>
    <name evidence="2" type="ORF">MM415B00526_0021</name>
</gene>
<dbReference type="EMBL" id="MT142492">
    <property type="protein sequence ID" value="QJA82641.1"/>
    <property type="molecule type" value="Genomic_DNA"/>
</dbReference>
<dbReference type="EMBL" id="MT141516">
    <property type="protein sequence ID" value="QJA64258.1"/>
    <property type="molecule type" value="Genomic_DNA"/>
</dbReference>
<proteinExistence type="predicted"/>
<sequence>MPPLRVLDRGAAPGTTTRFPPRELYEALGIKPEAPQYQKQPSFYEKVESYPIAAANIPVTVGPITMPAGAWAGIFGMSYMAGVAVAESLPAVYNSLMSGAFARNINKLSLQTKTPVEAKTVKAVADYLARTTKPSFSNTATAIRELFKPSATGKFAPTPQATAQAETYAMDVVKRVLPDFTKTRFDKVVADIQAGKFQPDYVAPSVQAVQGVKAELTPIGRMIKTVSGRSIPVPPVIRLETNRKATIDVAKVDAWLLEQGIAEATAKNDDFVLTQFKGLNPKRLSPADKDSLNEYLFGETNPTFTTAPTPVAPERGVTPTEVVKTEIGMPEAGLQPSMIPEVSAKEVRPVGKGKVTQISMDEQLKLDRARRAEPTDEELEAQAEYEAQVEAEGLATAISESPVAQKRIWIGKSKKGKDLYRGLDFFISLREGSFPSYFTLKQARLLKPNGNFTRYTEKGTARYNKVPRDEALDVIAEELGLSDSEELAGKIMELRETKRQLKTIPDEAVKPFTALPALITPEAPVTEAKPVEPPPPIEPPAPPVTPTEPEALIPPEPMKPARLSVVGELPATEDALRYFRVPTKGKAIARTPVIKQIVSLFDKKLLADDPIKVARILQGKLRDMSDSYQGVATAGLNSIMAKGGKPKSTKGIVTDKRVTPLENAPKGTDGKPSMHLHDVVEYSERYEMPDKYRAYFDEIRQVSRETTAMLEKELAKHDISLHKMAGESDWVYLRRVVSKVGDIEAYGKGRWKGTQKPRAYKTAEAGVEAKKPITYLDPEKELMYQLQSAYNWIIDLRVKEMLSELTTTAKARVPAKYINDLIDKTTQKVAADKLIGSYNYPSLITRASRGEVISPQTMAQIRRAFPDFADKLSALIEKGAKPKEFTALKKEFQETADRVRHDYELARSAYQAAKTQAGPRIDEGWGIYLPGKIFTTQELAGKEVLGRDILREVEKNFGYTRPGMADMATKFVGGVGGILRQTKAALDLSVQGIQTLGALGLDTMNLIKSPARLLRGRPAKPTASWISGALRGWQRLFFQKQAKAWMDKPEIKQIQLEMIEHGALLSQSEFAEATSILSKIPVAGKLYEWTGAAFTWGRNASQTYLYIGERARALYGLTDPAQIEKRLDELAEWSNLATGGLSTRAMGIGQTQQAAENIIFFSTRLNRSVFGNILHTVEGNYTGQMARDSIAGLMIAVVTFITGMALALGQKPRLNPLPESQGGDGAKFLTVKIGEGYIGIGSTYYTLARLLANIYAATQDNPKDLIKLGMENPIVRFVRSKFGPPMALGVDFITGHDYLGELTRDNLGTVAKTFGDWGIPIWAETLIEKDGFNIPSWDESTRAGAEFFGGRTVPETDWDKVKVLRQIYAESDYGKNFDDLNQAQIDQMLRVHTDLSELHEKQKAHWVETGDAFARTYDELSKSATEKRNTGLNNAAEALQSGKMAKYDYDKERSYIRPYYSGGKSMLWNFRESLDPEGVKELETHYAKSAKPEDKAMDDYSEYYSELIEKSDLPKDWDSIDAEIISFLMRYDQDTQDYILEHKDDWILDLPEPAKSIELERVKGIEDETWWDNYRGASVPKASFPSPVSQPKPKQTYKDILSGKQPDTDTWTKTPPKQTYKELLKVK</sequence>
<organism evidence="2">
    <name type="scientific">viral metagenome</name>
    <dbReference type="NCBI Taxonomy" id="1070528"/>
    <lineage>
        <taxon>unclassified sequences</taxon>
        <taxon>metagenomes</taxon>
        <taxon>organismal metagenomes</taxon>
    </lineage>
</organism>
<feature type="compositionally biased region" description="Pro residues" evidence="1">
    <location>
        <begin position="531"/>
        <end position="555"/>
    </location>
</feature>
<feature type="region of interest" description="Disordered" evidence="1">
    <location>
        <begin position="1580"/>
        <end position="1616"/>
    </location>
</feature>
<evidence type="ECO:0000313" key="3">
    <source>
        <dbReference type="EMBL" id="QJA82641.1"/>
    </source>
</evidence>
<feature type="region of interest" description="Disordered" evidence="1">
    <location>
        <begin position="526"/>
        <end position="555"/>
    </location>
</feature>
<protein>
    <submittedName>
        <fullName evidence="2">Putative structural protein</fullName>
    </submittedName>
</protein>